<sequence length="51" mass="5775">MGGARILRCNPFVKGGYDPVPEHFSVKRNPQPSLFSNRRESNVEKSKKLSD</sequence>
<gene>
    <name evidence="2" type="ORF">IV88_GL000003</name>
</gene>
<dbReference type="AlphaFoldDB" id="A0A0R2NSL3"/>
<comment type="caution">
    <text evidence="2">The sequence shown here is derived from an EMBL/GenBank/DDBJ whole genome shotgun (WGS) entry which is preliminary data.</text>
</comment>
<feature type="region of interest" description="Disordered" evidence="1">
    <location>
        <begin position="19"/>
        <end position="51"/>
    </location>
</feature>
<evidence type="ECO:0000313" key="3">
    <source>
        <dbReference type="Proteomes" id="UP000051249"/>
    </source>
</evidence>
<accession>A0A0R2NSL3</accession>
<keyword evidence="3" id="KW-1185">Reference proteome</keyword>
<dbReference type="PATRIC" id="fig|480391.4.peg.5"/>
<protein>
    <recommendedName>
        <fullName evidence="4">Membrane protein insertion efficiency factor</fullName>
    </recommendedName>
</protein>
<dbReference type="EMBL" id="JQCQ01000001">
    <property type="protein sequence ID" value="KRO26218.1"/>
    <property type="molecule type" value="Genomic_DNA"/>
</dbReference>
<proteinExistence type="predicted"/>
<evidence type="ECO:0000313" key="2">
    <source>
        <dbReference type="EMBL" id="KRO26218.1"/>
    </source>
</evidence>
<feature type="compositionally biased region" description="Basic and acidic residues" evidence="1">
    <location>
        <begin position="37"/>
        <end position="51"/>
    </location>
</feature>
<reference evidence="2 3" key="1">
    <citation type="journal article" date="2015" name="Genome Announc.">
        <title>Expanding the biotechnology potential of lactobacilli through comparative genomics of 213 strains and associated genera.</title>
        <authorList>
            <person name="Sun Z."/>
            <person name="Harris H.M."/>
            <person name="McCann A."/>
            <person name="Guo C."/>
            <person name="Argimon S."/>
            <person name="Zhang W."/>
            <person name="Yang X."/>
            <person name="Jeffery I.B."/>
            <person name="Cooney J.C."/>
            <person name="Kagawa T.F."/>
            <person name="Liu W."/>
            <person name="Song Y."/>
            <person name="Salvetti E."/>
            <person name="Wrobel A."/>
            <person name="Rasinkangas P."/>
            <person name="Parkhill J."/>
            <person name="Rea M.C."/>
            <person name="O'Sullivan O."/>
            <person name="Ritari J."/>
            <person name="Douillard F.P."/>
            <person name="Paul Ross R."/>
            <person name="Yang R."/>
            <person name="Briner A.E."/>
            <person name="Felis G.E."/>
            <person name="de Vos W.M."/>
            <person name="Barrangou R."/>
            <person name="Klaenhammer T.R."/>
            <person name="Caufield P.W."/>
            <person name="Cui Y."/>
            <person name="Zhang H."/>
            <person name="O'Toole P.W."/>
        </authorList>
    </citation>
    <scope>NUCLEOTIDE SEQUENCE [LARGE SCALE GENOMIC DNA]</scope>
    <source>
        <strain evidence="2 3">DSM 23026</strain>
    </source>
</reference>
<name>A0A0R2NSL3_9LACO</name>
<dbReference type="Proteomes" id="UP000051249">
    <property type="component" value="Unassembled WGS sequence"/>
</dbReference>
<evidence type="ECO:0000256" key="1">
    <source>
        <dbReference type="SAM" id="MobiDB-lite"/>
    </source>
</evidence>
<evidence type="ECO:0008006" key="4">
    <source>
        <dbReference type="Google" id="ProtNLM"/>
    </source>
</evidence>
<organism evidence="2 3">
    <name type="scientific">Pediococcus argentinicus</name>
    <dbReference type="NCBI Taxonomy" id="480391"/>
    <lineage>
        <taxon>Bacteria</taxon>
        <taxon>Bacillati</taxon>
        <taxon>Bacillota</taxon>
        <taxon>Bacilli</taxon>
        <taxon>Lactobacillales</taxon>
        <taxon>Lactobacillaceae</taxon>
        <taxon>Pediococcus</taxon>
    </lineage>
</organism>